<evidence type="ECO:0000313" key="4">
    <source>
        <dbReference type="Proteomes" id="UP000266723"/>
    </source>
</evidence>
<evidence type="ECO:0000259" key="2">
    <source>
        <dbReference type="Pfam" id="PF14392"/>
    </source>
</evidence>
<feature type="region of interest" description="Disordered" evidence="1">
    <location>
        <begin position="140"/>
        <end position="199"/>
    </location>
</feature>
<feature type="compositionally biased region" description="Basic and acidic residues" evidence="1">
    <location>
        <begin position="259"/>
        <end position="289"/>
    </location>
</feature>
<dbReference type="EMBL" id="QGKV02000832">
    <property type="protein sequence ID" value="KAF3545808.1"/>
    <property type="molecule type" value="Genomic_DNA"/>
</dbReference>
<evidence type="ECO:0000313" key="3">
    <source>
        <dbReference type="EMBL" id="KAF3545808.1"/>
    </source>
</evidence>
<evidence type="ECO:0000256" key="1">
    <source>
        <dbReference type="SAM" id="MobiDB-lite"/>
    </source>
</evidence>
<dbReference type="InterPro" id="IPR025836">
    <property type="entry name" value="Zn_knuckle_CX2CX4HX4C"/>
</dbReference>
<feature type="compositionally biased region" description="Basic and acidic residues" evidence="1">
    <location>
        <begin position="479"/>
        <end position="492"/>
    </location>
</feature>
<feature type="compositionally biased region" description="Basic and acidic residues" evidence="1">
    <location>
        <begin position="330"/>
        <end position="342"/>
    </location>
</feature>
<feature type="compositionally biased region" description="Basic and acidic residues" evidence="1">
    <location>
        <begin position="365"/>
        <end position="374"/>
    </location>
</feature>
<feature type="region of interest" description="Disordered" evidence="1">
    <location>
        <begin position="216"/>
        <end position="492"/>
    </location>
</feature>
<dbReference type="Proteomes" id="UP000266723">
    <property type="component" value="Unassembled WGS sequence"/>
</dbReference>
<feature type="compositionally biased region" description="Basic and acidic residues" evidence="1">
    <location>
        <begin position="157"/>
        <end position="199"/>
    </location>
</feature>
<feature type="compositionally biased region" description="Basic and acidic residues" evidence="1">
    <location>
        <begin position="306"/>
        <end position="315"/>
    </location>
</feature>
<comment type="caution">
    <text evidence="3">The sequence shown here is derived from an EMBL/GenBank/DDBJ whole genome shotgun (WGS) entry which is preliminary data.</text>
</comment>
<proteinExistence type="predicted"/>
<feature type="domain" description="Zinc knuckle CX2CX4HX4C" evidence="2">
    <location>
        <begin position="74"/>
        <end position="120"/>
    </location>
</feature>
<feature type="compositionally biased region" description="Basic and acidic residues" evidence="1">
    <location>
        <begin position="430"/>
        <end position="447"/>
    </location>
</feature>
<gene>
    <name evidence="3" type="ORF">DY000_02004609</name>
</gene>
<sequence>MSRSARRRRRGRLSNTPLGITVSCIAYSCGHARFFLQRNFPPQWKQETFESVGKALGTFVKADVEGSKVRVLVDGDRPLKFECKVGFDNGDVVKVTIQYEDLYRYCFSCKRLPHEEGTCPDLNDEQREGNRLSRIAQHDLEEHATREAFSQPQRPRAGTEKEIHDTRSRGQELRRAEANPTEIRRGNNHESTDKNSQDLRRRLLEKRDTMSKNVWNRLDHVKDTQHEPLQNRVRYHPYNRQTGAYSRDTQRETASSSEWRPKDVGRNTYGREADKRYERQSDKHWEHSRTTTSRNRRSPDSQRMVSDYRRNDAKAYYRGRNSRSPPSNRMEWRPVDRARETGTSRGLLKRSNAPEETKSSGGTAPEREGARRNLIESPQADMEVEKSPRQDAENRGTKGGAENETSMIPTEKEGSILDKGQGSNEQSGKTQEETPQQRKDREDRELKQSINKVESGGSKGDNTKYQKVATKSKYLGSDCTRRISERSSRPGV</sequence>
<keyword evidence="4" id="KW-1185">Reference proteome</keyword>
<feature type="compositionally biased region" description="Basic and acidic residues" evidence="1">
    <location>
        <begin position="383"/>
        <end position="396"/>
    </location>
</feature>
<name>A0ABQ7C3B2_BRACR</name>
<dbReference type="Pfam" id="PF14392">
    <property type="entry name" value="zf-CCHC_4"/>
    <property type="match status" value="1"/>
</dbReference>
<feature type="compositionally biased region" description="Basic and acidic residues" evidence="1">
    <location>
        <begin position="217"/>
        <end position="226"/>
    </location>
</feature>
<protein>
    <recommendedName>
        <fullName evidence="2">Zinc knuckle CX2CX4HX4C domain-containing protein</fullName>
    </recommendedName>
</protein>
<reference evidence="3 4" key="1">
    <citation type="journal article" date="2020" name="BMC Genomics">
        <title>Intraspecific diversification of the crop wild relative Brassica cretica Lam. using demographic model selection.</title>
        <authorList>
            <person name="Kioukis A."/>
            <person name="Michalopoulou V.A."/>
            <person name="Briers L."/>
            <person name="Pirintsos S."/>
            <person name="Studholme D.J."/>
            <person name="Pavlidis P."/>
            <person name="Sarris P.F."/>
        </authorList>
    </citation>
    <scope>NUCLEOTIDE SEQUENCE [LARGE SCALE GENOMIC DNA]</scope>
    <source>
        <strain evidence="4">cv. PFS-1207/04</strain>
    </source>
</reference>
<accession>A0ABQ7C3B2</accession>
<organism evidence="3 4">
    <name type="scientific">Brassica cretica</name>
    <name type="common">Mustard</name>
    <dbReference type="NCBI Taxonomy" id="69181"/>
    <lineage>
        <taxon>Eukaryota</taxon>
        <taxon>Viridiplantae</taxon>
        <taxon>Streptophyta</taxon>
        <taxon>Embryophyta</taxon>
        <taxon>Tracheophyta</taxon>
        <taxon>Spermatophyta</taxon>
        <taxon>Magnoliopsida</taxon>
        <taxon>eudicotyledons</taxon>
        <taxon>Gunneridae</taxon>
        <taxon>Pentapetalae</taxon>
        <taxon>rosids</taxon>
        <taxon>malvids</taxon>
        <taxon>Brassicales</taxon>
        <taxon>Brassicaceae</taxon>
        <taxon>Brassiceae</taxon>
        <taxon>Brassica</taxon>
    </lineage>
</organism>
<dbReference type="PROSITE" id="PS51257">
    <property type="entry name" value="PROKAR_LIPOPROTEIN"/>
    <property type="match status" value="1"/>
</dbReference>